<dbReference type="InterPro" id="IPR052515">
    <property type="entry name" value="Gfo/Idh/MocA_Oxidoreductase"/>
</dbReference>
<dbReference type="SUPFAM" id="SSF51735">
    <property type="entry name" value="NAD(P)-binding Rossmann-fold domains"/>
    <property type="match status" value="1"/>
</dbReference>
<evidence type="ECO:0000256" key="1">
    <source>
        <dbReference type="SAM" id="SignalP"/>
    </source>
</evidence>
<dbReference type="Pfam" id="PF01408">
    <property type="entry name" value="GFO_IDH_MocA"/>
    <property type="match status" value="1"/>
</dbReference>
<protein>
    <recommendedName>
        <fullName evidence="6">NAD(P)-binding protein</fullName>
    </recommendedName>
</protein>
<proteinExistence type="predicted"/>
<dbReference type="InterPro" id="IPR000683">
    <property type="entry name" value="Gfo/Idh/MocA-like_OxRdtase_N"/>
</dbReference>
<evidence type="ECO:0000313" key="5">
    <source>
        <dbReference type="Proteomes" id="UP000246740"/>
    </source>
</evidence>
<dbReference type="Pfam" id="PF08635">
    <property type="entry name" value="ox_reductase_C"/>
    <property type="match status" value="1"/>
</dbReference>
<dbReference type="Proteomes" id="UP000246740">
    <property type="component" value="Unassembled WGS sequence"/>
</dbReference>
<organism evidence="4 5">
    <name type="scientific">Testicularia cyperi</name>
    <dbReference type="NCBI Taxonomy" id="1882483"/>
    <lineage>
        <taxon>Eukaryota</taxon>
        <taxon>Fungi</taxon>
        <taxon>Dikarya</taxon>
        <taxon>Basidiomycota</taxon>
        <taxon>Ustilaginomycotina</taxon>
        <taxon>Ustilaginomycetes</taxon>
        <taxon>Ustilaginales</taxon>
        <taxon>Anthracoideaceae</taxon>
        <taxon>Testicularia</taxon>
    </lineage>
</organism>
<dbReference type="SUPFAM" id="SSF55347">
    <property type="entry name" value="Glyceraldehyde-3-phosphate dehydrogenase-like, C-terminal domain"/>
    <property type="match status" value="1"/>
</dbReference>
<sequence>MQCALLHWLRPQALLWPVLIWPGACMPVCLSAYTVCLCVCPSAGRPLSTISTLQRAETSRSSSFLPTSHGETTRNSIPASFSTVYPPTYLVHRRCTRIFDPFDNLFARSRDNFLCSYSLFPLPLSQLWRSFIMRSHLPLRSIAASASRAGLPSAAPRVAVAPQAVRAFSTSRSAASNSSILKPQSVVSLLPRGGRGMATESAAAEFDPNTPTAMDKMEPPKPGADFNVVIIGAGNINFGSDEGPWNHSFRLEHKLGPRLKVVALIDPSAARAESVLSVKRNSFVLSAYKDTVVYPTFADYVANVSPDKRPHAIWVGSPPAFRGREQPGRDLEKKLVEAFPDTAIFIEKPVSTGPVADALKIAQLLEKSDNLVSVGYMLRYLKVVQKMKQMLEENNLKVMATNARYIMAYEHTAKPDWWDKERSCGPIVEQATHFCDLSRYFGGEVDLNTVAAHSLEWFEPAGELSKIPIDEGAIKPENRIPRITCATWKYESGAVGSLTHAVSLQGFNYSTEIDVLADGYSLRLVDPYNAPALYFRRPGDDHEEVVRYQNDDPFFSEVSNLIDNIEKGKGSAPILSSYEDAVKTYALTWAIREASERSAKKPSE</sequence>
<dbReference type="Gene3D" id="3.40.50.720">
    <property type="entry name" value="NAD(P)-binding Rossmann-like Domain"/>
    <property type="match status" value="1"/>
</dbReference>
<keyword evidence="5" id="KW-1185">Reference proteome</keyword>
<feature type="chain" id="PRO_5016411617" description="NAD(P)-binding protein" evidence="1">
    <location>
        <begin position="32"/>
        <end position="604"/>
    </location>
</feature>
<dbReference type="Gene3D" id="3.30.360.10">
    <property type="entry name" value="Dihydrodipicolinate Reductase, domain 2"/>
    <property type="match status" value="1"/>
</dbReference>
<evidence type="ECO:0000259" key="3">
    <source>
        <dbReference type="Pfam" id="PF08635"/>
    </source>
</evidence>
<feature type="domain" description="Gfo/Idh/MocA-like oxidoreductase N-terminal" evidence="2">
    <location>
        <begin position="226"/>
        <end position="376"/>
    </location>
</feature>
<dbReference type="PANTHER" id="PTHR43249:SF1">
    <property type="entry name" value="D-GLUCOSIDE 3-DEHYDROGENASE"/>
    <property type="match status" value="1"/>
</dbReference>
<dbReference type="EMBL" id="KZ819189">
    <property type="protein sequence ID" value="PWZ01937.1"/>
    <property type="molecule type" value="Genomic_DNA"/>
</dbReference>
<gene>
    <name evidence="4" type="ORF">BCV70DRAFT_198218</name>
</gene>
<dbReference type="OrthoDB" id="10250282at2759"/>
<dbReference type="InParanoid" id="A0A317XUI6"/>
<evidence type="ECO:0000259" key="2">
    <source>
        <dbReference type="Pfam" id="PF01408"/>
    </source>
</evidence>
<accession>A0A317XUI6</accession>
<keyword evidence="1" id="KW-0732">Signal</keyword>
<evidence type="ECO:0008006" key="6">
    <source>
        <dbReference type="Google" id="ProtNLM"/>
    </source>
</evidence>
<dbReference type="GO" id="GO:0000166">
    <property type="term" value="F:nucleotide binding"/>
    <property type="evidence" value="ECO:0007669"/>
    <property type="project" value="InterPro"/>
</dbReference>
<dbReference type="AlphaFoldDB" id="A0A317XUI6"/>
<name>A0A317XUI6_9BASI</name>
<reference evidence="4 5" key="1">
    <citation type="journal article" date="2018" name="Mol. Biol. Evol.">
        <title>Broad Genomic Sampling Reveals a Smut Pathogenic Ancestry of the Fungal Clade Ustilaginomycotina.</title>
        <authorList>
            <person name="Kijpornyongpan T."/>
            <person name="Mondo S.J."/>
            <person name="Barry K."/>
            <person name="Sandor L."/>
            <person name="Lee J."/>
            <person name="Lipzen A."/>
            <person name="Pangilinan J."/>
            <person name="LaButti K."/>
            <person name="Hainaut M."/>
            <person name="Henrissat B."/>
            <person name="Grigoriev I.V."/>
            <person name="Spatafora J.W."/>
            <person name="Aime M.C."/>
        </authorList>
    </citation>
    <scope>NUCLEOTIDE SEQUENCE [LARGE SCALE GENOMIC DNA]</scope>
    <source>
        <strain evidence="4 5">MCA 3645</strain>
    </source>
</reference>
<dbReference type="InterPro" id="IPR036291">
    <property type="entry name" value="NAD(P)-bd_dom_sf"/>
</dbReference>
<dbReference type="InterPro" id="IPR013944">
    <property type="entry name" value="OxRdtase_put_C"/>
</dbReference>
<feature type="domain" description="Oxidoreductase putative C-terminal" evidence="3">
    <location>
        <begin position="379"/>
        <end position="520"/>
    </location>
</feature>
<evidence type="ECO:0000313" key="4">
    <source>
        <dbReference type="EMBL" id="PWZ01937.1"/>
    </source>
</evidence>
<dbReference type="PANTHER" id="PTHR43249">
    <property type="entry name" value="UDP-N-ACETYL-2-AMINO-2-DEOXY-D-GLUCURONATE OXIDASE"/>
    <property type="match status" value="1"/>
</dbReference>
<dbReference type="STRING" id="1882483.A0A317XUI6"/>
<feature type="signal peptide" evidence="1">
    <location>
        <begin position="1"/>
        <end position="31"/>
    </location>
</feature>